<reference evidence="15" key="1">
    <citation type="submission" date="2023-07" db="EMBL/GenBank/DDBJ databases">
        <title>Conexibacter stalactiti sp. nov., isolated from stalactites in a lava cave and emended description of the genus Conexibacter.</title>
        <authorList>
            <person name="Lee S.D."/>
        </authorList>
    </citation>
    <scope>NUCLEOTIDE SEQUENCE [LARGE SCALE GENOMIC DNA]</scope>
    <source>
        <strain evidence="15">KCTC 39840</strain>
    </source>
</reference>
<proteinExistence type="inferred from homology"/>
<organism evidence="14 15">
    <name type="scientific">Conexibacter stalactiti</name>
    <dbReference type="NCBI Taxonomy" id="1940611"/>
    <lineage>
        <taxon>Bacteria</taxon>
        <taxon>Bacillati</taxon>
        <taxon>Actinomycetota</taxon>
        <taxon>Thermoleophilia</taxon>
        <taxon>Solirubrobacterales</taxon>
        <taxon>Conexibacteraceae</taxon>
        <taxon>Conexibacter</taxon>
    </lineage>
</organism>
<keyword evidence="9" id="KW-0406">Ion transport</keyword>
<dbReference type="Pfam" id="PF06736">
    <property type="entry name" value="TMEM175"/>
    <property type="match status" value="1"/>
</dbReference>
<feature type="transmembrane region" description="Helical" evidence="13">
    <location>
        <begin position="157"/>
        <end position="181"/>
    </location>
</feature>
<feature type="transmembrane region" description="Helical" evidence="13">
    <location>
        <begin position="59"/>
        <end position="78"/>
    </location>
</feature>
<feature type="transmembrane region" description="Helical" evidence="13">
    <location>
        <begin position="123"/>
        <end position="145"/>
    </location>
</feature>
<evidence type="ECO:0000256" key="1">
    <source>
        <dbReference type="ARBA" id="ARBA00004141"/>
    </source>
</evidence>
<comment type="similarity">
    <text evidence="2">Belongs to the TMEM175 family.</text>
</comment>
<keyword evidence="8 13" id="KW-1133">Transmembrane helix</keyword>
<evidence type="ECO:0000256" key="9">
    <source>
        <dbReference type="ARBA" id="ARBA00023065"/>
    </source>
</evidence>
<dbReference type="Proteomes" id="UP001284601">
    <property type="component" value="Unassembled WGS sequence"/>
</dbReference>
<keyword evidence="3" id="KW-0813">Transport</keyword>
<evidence type="ECO:0000256" key="4">
    <source>
        <dbReference type="ARBA" id="ARBA00022538"/>
    </source>
</evidence>
<keyword evidence="10 13" id="KW-0472">Membrane</keyword>
<evidence type="ECO:0000313" key="14">
    <source>
        <dbReference type="EMBL" id="MDW5596912.1"/>
    </source>
</evidence>
<evidence type="ECO:0000256" key="10">
    <source>
        <dbReference type="ARBA" id="ARBA00023136"/>
    </source>
</evidence>
<evidence type="ECO:0000256" key="3">
    <source>
        <dbReference type="ARBA" id="ARBA00022448"/>
    </source>
</evidence>
<evidence type="ECO:0000256" key="11">
    <source>
        <dbReference type="ARBA" id="ARBA00023303"/>
    </source>
</evidence>
<keyword evidence="15" id="KW-1185">Reference proteome</keyword>
<evidence type="ECO:0000256" key="13">
    <source>
        <dbReference type="SAM" id="Phobius"/>
    </source>
</evidence>
<protein>
    <submittedName>
        <fullName evidence="14">TMEM175 family protein</fullName>
    </submittedName>
</protein>
<evidence type="ECO:0000256" key="12">
    <source>
        <dbReference type="ARBA" id="ARBA00034430"/>
    </source>
</evidence>
<evidence type="ECO:0000313" key="15">
    <source>
        <dbReference type="Proteomes" id="UP001284601"/>
    </source>
</evidence>
<sequence length="214" mass="23157">MSAPEHEIEEEGSAGYERVVAFSDGVFAIAITLLVLGLDVPDLPESRAPDELAGALRDLGPQVASYFIGFAVIGAFWLGHHRFFEQLRRFDSTLLLLNLAFLAFISLMPFTTGVFGRYGEVEAAVILYAANVVAASGFDTAMLWIALRRELLPPAALAHPGLMLLSNVLPALVFLCSIPVAFVDPGIAPYVWIALFVVSPLLVRTISRRVEADG</sequence>
<dbReference type="RefSeq" id="WP_318599348.1">
    <property type="nucleotide sequence ID" value="NZ_JAWSTH010000069.1"/>
</dbReference>
<reference evidence="14 15" key="2">
    <citation type="submission" date="2023-10" db="EMBL/GenBank/DDBJ databases">
        <authorList>
            <person name="Han X.F."/>
        </authorList>
    </citation>
    <scope>NUCLEOTIDE SEQUENCE [LARGE SCALE GENOMIC DNA]</scope>
    <source>
        <strain evidence="14 15">KCTC 39840</strain>
    </source>
</reference>
<feature type="transmembrane region" description="Helical" evidence="13">
    <location>
        <begin position="90"/>
        <end position="111"/>
    </location>
</feature>
<accession>A0ABU4HUB3</accession>
<comment type="catalytic activity">
    <reaction evidence="12">
        <text>K(+)(in) = K(+)(out)</text>
        <dbReference type="Rhea" id="RHEA:29463"/>
        <dbReference type="ChEBI" id="CHEBI:29103"/>
    </reaction>
</comment>
<dbReference type="InterPro" id="IPR010617">
    <property type="entry name" value="TMEM175-like"/>
</dbReference>
<evidence type="ECO:0000256" key="8">
    <source>
        <dbReference type="ARBA" id="ARBA00022989"/>
    </source>
</evidence>
<evidence type="ECO:0000256" key="5">
    <source>
        <dbReference type="ARBA" id="ARBA00022692"/>
    </source>
</evidence>
<gene>
    <name evidence="14" type="ORF">R7226_21370</name>
</gene>
<feature type="transmembrane region" description="Helical" evidence="13">
    <location>
        <begin position="187"/>
        <end position="206"/>
    </location>
</feature>
<keyword evidence="5 13" id="KW-0812">Transmembrane</keyword>
<comment type="caution">
    <text evidence="14">The sequence shown here is derived from an EMBL/GenBank/DDBJ whole genome shotgun (WGS) entry which is preliminary data.</text>
</comment>
<keyword evidence="7" id="KW-0630">Potassium</keyword>
<dbReference type="PANTHER" id="PTHR31462">
    <property type="entry name" value="ENDOSOMAL/LYSOSOMAL POTASSIUM CHANNEL TMEM175"/>
    <property type="match status" value="1"/>
</dbReference>
<dbReference type="EMBL" id="JAWSTH010000069">
    <property type="protein sequence ID" value="MDW5596912.1"/>
    <property type="molecule type" value="Genomic_DNA"/>
</dbReference>
<evidence type="ECO:0000256" key="6">
    <source>
        <dbReference type="ARBA" id="ARBA00022826"/>
    </source>
</evidence>
<keyword evidence="11" id="KW-0407">Ion channel</keyword>
<evidence type="ECO:0000256" key="7">
    <source>
        <dbReference type="ARBA" id="ARBA00022958"/>
    </source>
</evidence>
<evidence type="ECO:0000256" key="2">
    <source>
        <dbReference type="ARBA" id="ARBA00006920"/>
    </source>
</evidence>
<feature type="transmembrane region" description="Helical" evidence="13">
    <location>
        <begin position="20"/>
        <end position="39"/>
    </location>
</feature>
<comment type="subcellular location">
    <subcellularLocation>
        <location evidence="1">Membrane</location>
        <topology evidence="1">Multi-pass membrane protein</topology>
    </subcellularLocation>
</comment>
<keyword evidence="4" id="KW-0633">Potassium transport</keyword>
<name>A0ABU4HUB3_9ACTN</name>
<dbReference type="PANTHER" id="PTHR31462:SF5">
    <property type="entry name" value="ENDOSOMAL_LYSOSOMAL PROTON CHANNEL TMEM175"/>
    <property type="match status" value="1"/>
</dbReference>
<keyword evidence="6" id="KW-0631">Potassium channel</keyword>